<dbReference type="InterPro" id="IPR036390">
    <property type="entry name" value="WH_DNA-bd_sf"/>
</dbReference>
<name>A0A5J6L3Y0_9MICO</name>
<evidence type="ECO:0000259" key="4">
    <source>
        <dbReference type="PROSITE" id="PS51077"/>
    </source>
</evidence>
<keyword evidence="7" id="KW-1185">Reference proteome</keyword>
<sequence>MTTESTHEDSDTKQGQRPGFQVLDRMVVIVDVVRAEAPVTLAQLARATGLSEPTALRYLNSLRQHRIIRRDAATGTYSLGMRLYEWGEAAHGAYDPKKIAAPILDELSTEFGETVELAGREPDERLIVLDARPGRHGISKLARVGDVEEWHSTSVGKALLSAMPAPEARALIGKLPLPSLTVNTRTSPDDLERDLTGIRGRGFALDDEESEIGLRCVGVAARDRSGRAAFALSVSGPSYRMTDDRIPRIAEALGAAAAQLESAWGLGGHE</sequence>
<dbReference type="InterPro" id="IPR014757">
    <property type="entry name" value="Tscrpt_reg_IclR_C"/>
</dbReference>
<keyword evidence="1" id="KW-0805">Transcription regulation</keyword>
<dbReference type="InterPro" id="IPR029016">
    <property type="entry name" value="GAF-like_dom_sf"/>
</dbReference>
<dbReference type="SMART" id="SM00346">
    <property type="entry name" value="HTH_ICLR"/>
    <property type="match status" value="1"/>
</dbReference>
<dbReference type="PROSITE" id="PS51078">
    <property type="entry name" value="ICLR_ED"/>
    <property type="match status" value="1"/>
</dbReference>
<dbReference type="Gene3D" id="3.30.450.40">
    <property type="match status" value="1"/>
</dbReference>
<protein>
    <submittedName>
        <fullName evidence="6">IclR family transcriptional regulator</fullName>
    </submittedName>
</protein>
<reference evidence="7" key="1">
    <citation type="submission" date="2019-09" db="EMBL/GenBank/DDBJ databases">
        <title>Mumia zhuanghuii sp. nov. isolated from the intestinal contents of plateau pika (Ochotona curzoniae) in the Qinghai-Tibet plateau of China.</title>
        <authorList>
            <person name="Tian Z."/>
        </authorList>
    </citation>
    <scope>NUCLEOTIDE SEQUENCE [LARGE SCALE GENOMIC DNA]</scope>
    <source>
        <strain evidence="7">L-031</strain>
    </source>
</reference>
<dbReference type="SUPFAM" id="SSF46785">
    <property type="entry name" value="Winged helix' DNA-binding domain"/>
    <property type="match status" value="1"/>
</dbReference>
<dbReference type="Pfam" id="PF09339">
    <property type="entry name" value="HTH_IclR"/>
    <property type="match status" value="1"/>
</dbReference>
<dbReference type="GO" id="GO:0003677">
    <property type="term" value="F:DNA binding"/>
    <property type="evidence" value="ECO:0007669"/>
    <property type="project" value="UniProtKB-KW"/>
</dbReference>
<dbReference type="PANTHER" id="PTHR30136">
    <property type="entry name" value="HELIX-TURN-HELIX TRANSCRIPTIONAL REGULATOR, ICLR FAMILY"/>
    <property type="match status" value="1"/>
</dbReference>
<dbReference type="Pfam" id="PF01614">
    <property type="entry name" value="IclR_C"/>
    <property type="match status" value="1"/>
</dbReference>
<evidence type="ECO:0000313" key="6">
    <source>
        <dbReference type="EMBL" id="QEW03085.1"/>
    </source>
</evidence>
<dbReference type="InterPro" id="IPR036388">
    <property type="entry name" value="WH-like_DNA-bd_sf"/>
</dbReference>
<feature type="domain" description="IclR-ED" evidence="5">
    <location>
        <begin position="82"/>
        <end position="266"/>
    </location>
</feature>
<dbReference type="SUPFAM" id="SSF55781">
    <property type="entry name" value="GAF domain-like"/>
    <property type="match status" value="1"/>
</dbReference>
<gene>
    <name evidence="6" type="ORF">F6J85_08190</name>
</gene>
<organism evidence="6 7">
    <name type="scientific">Microbacterium lushaniae</name>
    <dbReference type="NCBI Taxonomy" id="2614639"/>
    <lineage>
        <taxon>Bacteria</taxon>
        <taxon>Bacillati</taxon>
        <taxon>Actinomycetota</taxon>
        <taxon>Actinomycetes</taxon>
        <taxon>Micrococcales</taxon>
        <taxon>Microbacteriaceae</taxon>
        <taxon>Microbacterium</taxon>
    </lineage>
</organism>
<keyword evidence="3" id="KW-0804">Transcription</keyword>
<dbReference type="Gene3D" id="1.10.10.10">
    <property type="entry name" value="Winged helix-like DNA-binding domain superfamily/Winged helix DNA-binding domain"/>
    <property type="match status" value="1"/>
</dbReference>
<dbReference type="AlphaFoldDB" id="A0A5J6L3Y0"/>
<feature type="domain" description="HTH iclR-type" evidence="4">
    <location>
        <begin position="20"/>
        <end position="81"/>
    </location>
</feature>
<evidence type="ECO:0000313" key="7">
    <source>
        <dbReference type="Proteomes" id="UP000325516"/>
    </source>
</evidence>
<dbReference type="RefSeq" id="WP_150924575.1">
    <property type="nucleotide sequence ID" value="NZ_CP044232.1"/>
</dbReference>
<dbReference type="Proteomes" id="UP000325516">
    <property type="component" value="Chromosome"/>
</dbReference>
<dbReference type="InterPro" id="IPR050707">
    <property type="entry name" value="HTH_MetabolicPath_Reg"/>
</dbReference>
<dbReference type="InterPro" id="IPR005471">
    <property type="entry name" value="Tscrpt_reg_IclR_N"/>
</dbReference>
<evidence type="ECO:0000256" key="2">
    <source>
        <dbReference type="ARBA" id="ARBA00023125"/>
    </source>
</evidence>
<dbReference type="GO" id="GO:0003700">
    <property type="term" value="F:DNA-binding transcription factor activity"/>
    <property type="evidence" value="ECO:0007669"/>
    <property type="project" value="TreeGrafter"/>
</dbReference>
<proteinExistence type="predicted"/>
<evidence type="ECO:0000256" key="1">
    <source>
        <dbReference type="ARBA" id="ARBA00023015"/>
    </source>
</evidence>
<keyword evidence="2" id="KW-0238">DNA-binding</keyword>
<dbReference type="PANTHER" id="PTHR30136:SF35">
    <property type="entry name" value="HTH-TYPE TRANSCRIPTIONAL REGULATOR RV1719"/>
    <property type="match status" value="1"/>
</dbReference>
<dbReference type="PROSITE" id="PS51077">
    <property type="entry name" value="HTH_ICLR"/>
    <property type="match status" value="1"/>
</dbReference>
<evidence type="ECO:0000259" key="5">
    <source>
        <dbReference type="PROSITE" id="PS51078"/>
    </source>
</evidence>
<dbReference type="GO" id="GO:0045892">
    <property type="term" value="P:negative regulation of DNA-templated transcription"/>
    <property type="evidence" value="ECO:0007669"/>
    <property type="project" value="TreeGrafter"/>
</dbReference>
<accession>A0A5J6L3Y0</accession>
<dbReference type="EMBL" id="CP044232">
    <property type="protein sequence ID" value="QEW03085.1"/>
    <property type="molecule type" value="Genomic_DNA"/>
</dbReference>
<evidence type="ECO:0000256" key="3">
    <source>
        <dbReference type="ARBA" id="ARBA00023163"/>
    </source>
</evidence>
<dbReference type="KEGG" id="mlz:F6J85_08190"/>